<comment type="caution">
    <text evidence="1">The sequence shown here is derived from an EMBL/GenBank/DDBJ whole genome shotgun (WGS) entry which is preliminary data.</text>
</comment>
<name>A0ABW4GHG9_9ACTN</name>
<proteinExistence type="predicted"/>
<gene>
    <name evidence="1" type="ORF">ACFSJ0_34750</name>
</gene>
<accession>A0ABW4GHG9</accession>
<dbReference type="EMBL" id="JBHUCM010000031">
    <property type="protein sequence ID" value="MFD1542255.1"/>
    <property type="molecule type" value="Genomic_DNA"/>
</dbReference>
<dbReference type="Proteomes" id="UP001597097">
    <property type="component" value="Unassembled WGS sequence"/>
</dbReference>
<protein>
    <submittedName>
        <fullName evidence="1">Uncharacterized protein</fullName>
    </submittedName>
</protein>
<organism evidence="1 2">
    <name type="scientific">Nonomuraea guangzhouensis</name>
    <dbReference type="NCBI Taxonomy" id="1291555"/>
    <lineage>
        <taxon>Bacteria</taxon>
        <taxon>Bacillati</taxon>
        <taxon>Actinomycetota</taxon>
        <taxon>Actinomycetes</taxon>
        <taxon>Streptosporangiales</taxon>
        <taxon>Streptosporangiaceae</taxon>
        <taxon>Nonomuraea</taxon>
    </lineage>
</organism>
<sequence>MEAFGFSAHPALNTRVLTVGKDASTLDAATNFAAFNVGITTVGPWVGGPAIGAAAGGAGSSPPRWGWRPARADRAALGYPVAARDRGRARVSGGGPGSGPDSGIRWRPGIGAGFRYPVAAQIRAGLGVVALGTVRLAALRDKRVHTD</sequence>
<keyword evidence="2" id="KW-1185">Reference proteome</keyword>
<reference evidence="2" key="1">
    <citation type="journal article" date="2019" name="Int. J. Syst. Evol. Microbiol.">
        <title>The Global Catalogue of Microorganisms (GCM) 10K type strain sequencing project: providing services to taxonomists for standard genome sequencing and annotation.</title>
        <authorList>
            <consortium name="The Broad Institute Genomics Platform"/>
            <consortium name="The Broad Institute Genome Sequencing Center for Infectious Disease"/>
            <person name="Wu L."/>
            <person name="Ma J."/>
        </authorList>
    </citation>
    <scope>NUCLEOTIDE SEQUENCE [LARGE SCALE GENOMIC DNA]</scope>
    <source>
        <strain evidence="2">CGMCC 1.15399</strain>
    </source>
</reference>
<evidence type="ECO:0000313" key="1">
    <source>
        <dbReference type="EMBL" id="MFD1542255.1"/>
    </source>
</evidence>
<dbReference type="RefSeq" id="WP_378623725.1">
    <property type="nucleotide sequence ID" value="NZ_JBHUCM010000031.1"/>
</dbReference>
<evidence type="ECO:0000313" key="2">
    <source>
        <dbReference type="Proteomes" id="UP001597097"/>
    </source>
</evidence>